<dbReference type="InterPro" id="IPR050585">
    <property type="entry name" value="Xaa-Pro_dipeptidyl-ppase/CocE"/>
</dbReference>
<gene>
    <name evidence="2" type="ORF">SADO_08352</name>
</gene>
<dbReference type="InterPro" id="IPR001375">
    <property type="entry name" value="Peptidase_S9_cat"/>
</dbReference>
<dbReference type="RefSeq" id="WP_353110745.1">
    <property type="nucleotide sequence ID" value="NZ_APND01000002.1"/>
</dbReference>
<dbReference type="SUPFAM" id="SSF63829">
    <property type="entry name" value="Calcium-dependent phosphotriesterase"/>
    <property type="match status" value="1"/>
</dbReference>
<dbReference type="PANTHER" id="PTHR43056">
    <property type="entry name" value="PEPTIDASE S9 PROLYL OLIGOPEPTIDASE"/>
    <property type="match status" value="1"/>
</dbReference>
<comment type="caution">
    <text evidence="2">The sequence shown here is derived from an EMBL/GenBank/DDBJ whole genome shotgun (WGS) entry which is preliminary data.</text>
</comment>
<dbReference type="Gene3D" id="3.40.50.1820">
    <property type="entry name" value="alpha/beta hydrolase"/>
    <property type="match status" value="1"/>
</dbReference>
<dbReference type="Proteomes" id="UP001460888">
    <property type="component" value="Unassembled WGS sequence"/>
</dbReference>
<keyword evidence="3" id="KW-1185">Reference proteome</keyword>
<dbReference type="PANTHER" id="PTHR43056:SF5">
    <property type="entry name" value="PEPTIDASE S9 PROLYL OLIGOPEPTIDASE CATALYTIC DOMAIN-CONTAINING PROTEIN"/>
    <property type="match status" value="1"/>
</dbReference>
<accession>A0ABV2B046</accession>
<proteinExistence type="predicted"/>
<reference evidence="2 3" key="1">
    <citation type="submission" date="2013-03" db="EMBL/GenBank/DDBJ databases">
        <title>Salinisphaera dokdonensis CL-ES53 Genome Sequencing.</title>
        <authorList>
            <person name="Li C."/>
            <person name="Lai Q."/>
            <person name="Shao Z."/>
        </authorList>
    </citation>
    <scope>NUCLEOTIDE SEQUENCE [LARGE SCALE GENOMIC DNA]</scope>
    <source>
        <strain evidence="2 3">CL-ES53</strain>
    </source>
</reference>
<protein>
    <submittedName>
        <fullName evidence="2">S9C family peptidase</fullName>
    </submittedName>
</protein>
<sequence length="652" mass="70779">MTDSQRSVRAYGSWPSPITADHVAAAGRKLTDIRVDRAAEAPVLYWIESRPDEAGRNTIMRLDDDGEAQSLLDAPASARSAVHEYGGAAFTVHAGTVWFVNAADQAIWRRAPDGDLAALTDTDAPGQFADLQFDATHDRLFAIAEIPRADNEPRATVECIDAKGERLVIASGHDFYASPRLSPAGDRLVWLAWNHPDMPWDATELWQADVAADGSVGTPYRLWAPDDASLFGPCFDAQGRLHTVCDANDWWNIHREREDAAGFEALTQERAEFGVPQWVFGQSTYTFTDDGRLIAMATRDGVWQLGEVDQTSGAFTPWPLAHDFYEQLQPFGDDIVVIAADARTPKQLMAASADAVPRVLRATDGLPAEAELAAPEPVSWPTADGDTAHGLFYAPASAACTGPADAAPPLILKCHGGPTGATSTALDARIQYWTSRGYALLDVNYRGSTGYGRAYRQKLTGAWGVADVADCVHGARFLTDAGRVDGDRVLISGSSAGGYTVLCVLTFADTAAAGASYYGIGDLTRLMASTHKFESRYLHRLIGDAPERLVERSPLSHAERLNCPVLFLQGLKDKVVPPDQAETMAAALRERGVPVAYVTFAQERHGFRDADNIRTAIESERAFYTRVLGIPDVEDTIALTIDNFEEPRQGRS</sequence>
<organism evidence="2 3">
    <name type="scientific">Salinisphaera dokdonensis CL-ES53</name>
    <dbReference type="NCBI Taxonomy" id="1304272"/>
    <lineage>
        <taxon>Bacteria</taxon>
        <taxon>Pseudomonadati</taxon>
        <taxon>Pseudomonadota</taxon>
        <taxon>Gammaproteobacteria</taxon>
        <taxon>Salinisphaerales</taxon>
        <taxon>Salinisphaeraceae</taxon>
        <taxon>Salinisphaera</taxon>
    </lineage>
</organism>
<evidence type="ECO:0000313" key="3">
    <source>
        <dbReference type="Proteomes" id="UP001460888"/>
    </source>
</evidence>
<dbReference type="InterPro" id="IPR029058">
    <property type="entry name" value="AB_hydrolase_fold"/>
</dbReference>
<dbReference type="SUPFAM" id="SSF53474">
    <property type="entry name" value="alpha/beta-Hydrolases"/>
    <property type="match status" value="1"/>
</dbReference>
<dbReference type="InterPro" id="IPR011042">
    <property type="entry name" value="6-blade_b-propeller_TolB-like"/>
</dbReference>
<evidence type="ECO:0000259" key="1">
    <source>
        <dbReference type="Pfam" id="PF00326"/>
    </source>
</evidence>
<dbReference type="EMBL" id="APND01000002">
    <property type="protein sequence ID" value="MES1929253.1"/>
    <property type="molecule type" value="Genomic_DNA"/>
</dbReference>
<dbReference type="Gene3D" id="2.120.10.30">
    <property type="entry name" value="TolB, C-terminal domain"/>
    <property type="match status" value="1"/>
</dbReference>
<dbReference type="Pfam" id="PF00326">
    <property type="entry name" value="Peptidase_S9"/>
    <property type="match status" value="1"/>
</dbReference>
<evidence type="ECO:0000313" key="2">
    <source>
        <dbReference type="EMBL" id="MES1929253.1"/>
    </source>
</evidence>
<feature type="domain" description="Peptidase S9 prolyl oligopeptidase catalytic" evidence="1">
    <location>
        <begin position="426"/>
        <end position="629"/>
    </location>
</feature>
<name>A0ABV2B046_9GAMM</name>